<gene>
    <name evidence="2" type="ORF">SO802_028992</name>
</gene>
<keyword evidence="3" id="KW-1185">Reference proteome</keyword>
<feature type="compositionally biased region" description="Basic and acidic residues" evidence="1">
    <location>
        <begin position="411"/>
        <end position="479"/>
    </location>
</feature>
<feature type="compositionally biased region" description="Polar residues" evidence="1">
    <location>
        <begin position="268"/>
        <end position="294"/>
    </location>
</feature>
<feature type="compositionally biased region" description="Basic and acidic residues" evidence="1">
    <location>
        <begin position="186"/>
        <end position="215"/>
    </location>
</feature>
<dbReference type="PANTHER" id="PTHR33700">
    <property type="entry name" value="MYB-LIKE PROTEIN X"/>
    <property type="match status" value="1"/>
</dbReference>
<reference evidence="2 3" key="1">
    <citation type="submission" date="2024-01" db="EMBL/GenBank/DDBJ databases">
        <title>A telomere-to-telomere, gap-free genome of sweet tea (Lithocarpus litseifolius).</title>
        <authorList>
            <person name="Zhou J."/>
        </authorList>
    </citation>
    <scope>NUCLEOTIDE SEQUENCE [LARGE SCALE GENOMIC DNA]</scope>
    <source>
        <strain evidence="2">Zhou-2022a</strain>
        <tissue evidence="2">Leaf</tissue>
    </source>
</reference>
<dbReference type="AlphaFoldDB" id="A0AAW2BTD9"/>
<accession>A0AAW2BTD9</accession>
<evidence type="ECO:0008006" key="4">
    <source>
        <dbReference type="Google" id="ProtNLM"/>
    </source>
</evidence>
<feature type="compositionally biased region" description="Acidic residues" evidence="1">
    <location>
        <begin position="112"/>
        <end position="129"/>
    </location>
</feature>
<feature type="compositionally biased region" description="Basic and acidic residues" evidence="1">
    <location>
        <begin position="43"/>
        <end position="52"/>
    </location>
</feature>
<dbReference type="EMBL" id="JAZDWU010000010">
    <property type="protein sequence ID" value="KAK9988753.1"/>
    <property type="molecule type" value="Genomic_DNA"/>
</dbReference>
<protein>
    <recommendedName>
        <fullName evidence="4">Dentin sialophosphoprotein-like</fullName>
    </recommendedName>
</protein>
<feature type="compositionally biased region" description="Polar residues" evidence="1">
    <location>
        <begin position="174"/>
        <end position="185"/>
    </location>
</feature>
<comment type="caution">
    <text evidence="2">The sequence shown here is derived from an EMBL/GenBank/DDBJ whole genome shotgun (WGS) entry which is preliminary data.</text>
</comment>
<evidence type="ECO:0000256" key="1">
    <source>
        <dbReference type="SAM" id="MobiDB-lite"/>
    </source>
</evidence>
<feature type="compositionally biased region" description="Polar residues" evidence="1">
    <location>
        <begin position="302"/>
        <end position="316"/>
    </location>
</feature>
<feature type="compositionally biased region" description="Basic and acidic residues" evidence="1">
    <location>
        <begin position="130"/>
        <end position="139"/>
    </location>
</feature>
<feature type="region of interest" description="Disordered" evidence="1">
    <location>
        <begin position="268"/>
        <end position="325"/>
    </location>
</feature>
<feature type="compositionally biased region" description="Acidic residues" evidence="1">
    <location>
        <begin position="85"/>
        <end position="103"/>
    </location>
</feature>
<dbReference type="PANTHER" id="PTHR33700:SF4">
    <property type="entry name" value="MYB-LIKE PROTEIN X"/>
    <property type="match status" value="1"/>
</dbReference>
<feature type="region of interest" description="Disordered" evidence="1">
    <location>
        <begin position="43"/>
        <end position="220"/>
    </location>
</feature>
<feature type="compositionally biased region" description="Basic and acidic residues" evidence="1">
    <location>
        <begin position="155"/>
        <end position="171"/>
    </location>
</feature>
<feature type="compositionally biased region" description="Polar residues" evidence="1">
    <location>
        <begin position="380"/>
        <end position="409"/>
    </location>
</feature>
<proteinExistence type="predicted"/>
<organism evidence="2 3">
    <name type="scientific">Lithocarpus litseifolius</name>
    <dbReference type="NCBI Taxonomy" id="425828"/>
    <lineage>
        <taxon>Eukaryota</taxon>
        <taxon>Viridiplantae</taxon>
        <taxon>Streptophyta</taxon>
        <taxon>Embryophyta</taxon>
        <taxon>Tracheophyta</taxon>
        <taxon>Spermatophyta</taxon>
        <taxon>Magnoliopsida</taxon>
        <taxon>eudicotyledons</taxon>
        <taxon>Gunneridae</taxon>
        <taxon>Pentapetalae</taxon>
        <taxon>rosids</taxon>
        <taxon>fabids</taxon>
        <taxon>Fagales</taxon>
        <taxon>Fagaceae</taxon>
        <taxon>Lithocarpus</taxon>
    </lineage>
</organism>
<sequence length="488" mass="53105">MFRRSPSRPRSKRVKVKHILQICLLLGVCFWLIYQVKRSHDKKKEFSEKDAKLSVNAQGGGELPRLGRKDLPKEEQEGEENKNEDTEDEERGGGDDEIDENDEEKLGREADHDEEFVDEEKEREEEHDEDSERSTDKEGQVANENFLEDQDHDVDDQNTHEAREENYKGDDASSAVTHDTQTLISETEKVSSENSIEKSEVSILEQENKSNHTEEINSDQNDLIAKARGDEMTNNGTSLSVIDVKGKGNDNSYNSADSLVTNLTVTTQSGDHPEAINNTSLLSTNAGNNSTEVSTEGHDTAVTGTDTSDSSQQNGTVPVPDSEHAHNLTVDISTTGDGVSVQSLKIEETNSSTTVPGSNQSDGNSKLSVKIENVEADAGESSTSPSNSKSAVSENLTGETENGSGSLATKENADATKNDKSDGNTESGRTEESSDNSSRDGTSDSVQHDPIDALDSHIALTEKEVRTDLDTLPDIRTEGDNSEDTAAE</sequence>
<feature type="region of interest" description="Disordered" evidence="1">
    <location>
        <begin position="376"/>
        <end position="488"/>
    </location>
</feature>
<dbReference type="Proteomes" id="UP001459277">
    <property type="component" value="Unassembled WGS sequence"/>
</dbReference>
<evidence type="ECO:0000313" key="3">
    <source>
        <dbReference type="Proteomes" id="UP001459277"/>
    </source>
</evidence>
<feature type="compositionally biased region" description="Basic and acidic residues" evidence="1">
    <location>
        <begin position="65"/>
        <end position="84"/>
    </location>
</feature>
<name>A0AAW2BTD9_9ROSI</name>
<evidence type="ECO:0000313" key="2">
    <source>
        <dbReference type="EMBL" id="KAK9988753.1"/>
    </source>
</evidence>